<dbReference type="AlphaFoldDB" id="X1H1N3"/>
<evidence type="ECO:0000313" key="1">
    <source>
        <dbReference type="EMBL" id="GAH39178.1"/>
    </source>
</evidence>
<comment type="caution">
    <text evidence="1">The sequence shown here is derived from an EMBL/GenBank/DDBJ whole genome shotgun (WGS) entry which is preliminary data.</text>
</comment>
<gene>
    <name evidence="1" type="ORF">S03H2_16226</name>
</gene>
<protein>
    <submittedName>
        <fullName evidence="1">Uncharacterized protein</fullName>
    </submittedName>
</protein>
<dbReference type="EMBL" id="BARU01008282">
    <property type="protein sequence ID" value="GAH39178.1"/>
    <property type="molecule type" value="Genomic_DNA"/>
</dbReference>
<organism evidence="1">
    <name type="scientific">marine sediment metagenome</name>
    <dbReference type="NCBI Taxonomy" id="412755"/>
    <lineage>
        <taxon>unclassified sequences</taxon>
        <taxon>metagenomes</taxon>
        <taxon>ecological metagenomes</taxon>
    </lineage>
</organism>
<dbReference type="Pfam" id="PF04250">
    <property type="entry name" value="DUF429"/>
    <property type="match status" value="1"/>
</dbReference>
<dbReference type="InterPro" id="IPR007362">
    <property type="entry name" value="DUF429"/>
</dbReference>
<name>X1H1N3_9ZZZZ</name>
<feature type="non-terminal residue" evidence="1">
    <location>
        <position position="1"/>
    </location>
</feature>
<reference evidence="1" key="1">
    <citation type="journal article" date="2014" name="Front. Microbiol.">
        <title>High frequency of phylogenetically diverse reductive dehalogenase-homologous genes in deep subseafloor sedimentary metagenomes.</title>
        <authorList>
            <person name="Kawai M."/>
            <person name="Futagami T."/>
            <person name="Toyoda A."/>
            <person name="Takaki Y."/>
            <person name="Nishi S."/>
            <person name="Hori S."/>
            <person name="Arai W."/>
            <person name="Tsubouchi T."/>
            <person name="Morono Y."/>
            <person name="Uchiyama I."/>
            <person name="Ito T."/>
            <person name="Fujiyama A."/>
            <person name="Inagaki F."/>
            <person name="Takami H."/>
        </authorList>
    </citation>
    <scope>NUCLEOTIDE SEQUENCE</scope>
    <source>
        <strain evidence="1">Expedition CK06-06</strain>
    </source>
</reference>
<accession>X1H1N3</accession>
<sequence length="72" mass="8310">RAERRNLVVKHFGAEVVEEIRAKYLAKCVSHDDIYDAFAALWTAERIYDGKAGVIPDPSPRDTMGLHMEMWY</sequence>
<proteinExistence type="predicted"/>